<evidence type="ECO:0000313" key="2">
    <source>
        <dbReference type="EMBL" id="MBB5599266.1"/>
    </source>
</evidence>
<feature type="transmembrane region" description="Helical" evidence="1">
    <location>
        <begin position="44"/>
        <end position="65"/>
    </location>
</feature>
<protein>
    <submittedName>
        <fullName evidence="2">Energy-coupling factor transport system substrate-specific component</fullName>
    </submittedName>
</protein>
<keyword evidence="1" id="KW-0812">Transmembrane</keyword>
<comment type="caution">
    <text evidence="2">The sequence shown here is derived from an EMBL/GenBank/DDBJ whole genome shotgun (WGS) entry which is preliminary data.</text>
</comment>
<dbReference type="RefSeq" id="WP_183644114.1">
    <property type="nucleotide sequence ID" value="NZ_JACHBL010000001.1"/>
</dbReference>
<gene>
    <name evidence="2" type="ORF">BKA12_002346</name>
</gene>
<name>A0A7W8YD96_9MICC</name>
<feature type="transmembrane region" description="Helical" evidence="1">
    <location>
        <begin position="21"/>
        <end position="38"/>
    </location>
</feature>
<feature type="transmembrane region" description="Helical" evidence="1">
    <location>
        <begin position="161"/>
        <end position="186"/>
    </location>
</feature>
<feature type="transmembrane region" description="Helical" evidence="1">
    <location>
        <begin position="102"/>
        <end position="122"/>
    </location>
</feature>
<feature type="transmembrane region" description="Helical" evidence="1">
    <location>
        <begin position="129"/>
        <end position="149"/>
    </location>
</feature>
<reference evidence="2 3" key="1">
    <citation type="submission" date="2020-08" db="EMBL/GenBank/DDBJ databases">
        <title>Sequencing the genomes of 1000 actinobacteria strains.</title>
        <authorList>
            <person name="Klenk H.-P."/>
        </authorList>
    </citation>
    <scope>NUCLEOTIDE SEQUENCE [LARGE SCALE GENOMIC DNA]</scope>
    <source>
        <strain evidence="2 3">DSM 23694</strain>
    </source>
</reference>
<feature type="transmembrane region" description="Helical" evidence="1">
    <location>
        <begin position="77"/>
        <end position="96"/>
    </location>
</feature>
<evidence type="ECO:0000256" key="1">
    <source>
        <dbReference type="SAM" id="Phobius"/>
    </source>
</evidence>
<organism evidence="2 3">
    <name type="scientific">Neomicrococcus lactis</name>
    <dbReference type="NCBI Taxonomy" id="732241"/>
    <lineage>
        <taxon>Bacteria</taxon>
        <taxon>Bacillati</taxon>
        <taxon>Actinomycetota</taxon>
        <taxon>Actinomycetes</taxon>
        <taxon>Micrococcales</taxon>
        <taxon>Micrococcaceae</taxon>
        <taxon>Neomicrococcus</taxon>
    </lineage>
</organism>
<dbReference type="EMBL" id="JACHBL010000001">
    <property type="protein sequence ID" value="MBB5599266.1"/>
    <property type="molecule type" value="Genomic_DNA"/>
</dbReference>
<sequence length="206" mass="21757">MSTSLSSPANKVSLAWRPTDIVVAAVLAVACGIIFWAWNSSYQVLAPLWAAFPPASSLINGMWLFPAVLGGLIIRKPGAAVFVELVAAVISAFLGSSFGMTVLASGLVQGLGAELVFAFFLYRKFHVIVAILAGLATGLFGGVNDAYIFNWFPEYSETWKLVYVLGSMVSGAIAGVVAWLVTRALAKTGALSSMRSRHAAVEPATR</sequence>
<keyword evidence="1" id="KW-0472">Membrane</keyword>
<keyword evidence="3" id="KW-1185">Reference proteome</keyword>
<evidence type="ECO:0000313" key="3">
    <source>
        <dbReference type="Proteomes" id="UP000523863"/>
    </source>
</evidence>
<accession>A0A7W8YD96</accession>
<proteinExistence type="predicted"/>
<dbReference type="Proteomes" id="UP000523863">
    <property type="component" value="Unassembled WGS sequence"/>
</dbReference>
<dbReference type="InterPro" id="IPR017195">
    <property type="entry name" value="ABC_thiamin-permease_prd"/>
</dbReference>
<dbReference type="PIRSF" id="PIRSF037394">
    <property type="entry name" value="ABC_thiamine-permease_YkoE_prd"/>
    <property type="match status" value="1"/>
</dbReference>
<keyword evidence="1" id="KW-1133">Transmembrane helix</keyword>
<dbReference type="Pfam" id="PF09819">
    <property type="entry name" value="ABC_cobalt"/>
    <property type="match status" value="1"/>
</dbReference>
<dbReference type="AlphaFoldDB" id="A0A7W8YD96"/>